<dbReference type="AlphaFoldDB" id="Q6CUM0"/>
<dbReference type="KEGG" id="kla:KLLA0_C03872g"/>
<evidence type="ECO:0000256" key="1">
    <source>
        <dbReference type="SAM" id="Phobius"/>
    </source>
</evidence>
<evidence type="ECO:0000313" key="3">
    <source>
        <dbReference type="Proteomes" id="UP000000598"/>
    </source>
</evidence>
<dbReference type="HOGENOM" id="CLU_735799_0_0_1"/>
<protein>
    <submittedName>
        <fullName evidence="2">KLLA0C03872p</fullName>
    </submittedName>
</protein>
<accession>Q6CUM0</accession>
<dbReference type="PaxDb" id="284590-Q6CUM0"/>
<reference evidence="2 3" key="1">
    <citation type="journal article" date="2004" name="Nature">
        <title>Genome evolution in yeasts.</title>
        <authorList>
            <consortium name="Genolevures"/>
            <person name="Dujon B."/>
            <person name="Sherman D."/>
            <person name="Fischer G."/>
            <person name="Durrens P."/>
            <person name="Casaregola S."/>
            <person name="Lafontaine I."/>
            <person name="de Montigny J."/>
            <person name="Marck C."/>
            <person name="Neuveglise C."/>
            <person name="Talla E."/>
            <person name="Goffard N."/>
            <person name="Frangeul L."/>
            <person name="Aigle M."/>
            <person name="Anthouard V."/>
            <person name="Babour A."/>
            <person name="Barbe V."/>
            <person name="Barnay S."/>
            <person name="Blanchin S."/>
            <person name="Beckerich J.M."/>
            <person name="Beyne E."/>
            <person name="Bleykasten C."/>
            <person name="Boisrame A."/>
            <person name="Boyer J."/>
            <person name="Cattolico L."/>
            <person name="Confanioleri F."/>
            <person name="de Daruvar A."/>
            <person name="Despons L."/>
            <person name="Fabre E."/>
            <person name="Fairhead C."/>
            <person name="Ferry-Dumazet H."/>
            <person name="Groppi A."/>
            <person name="Hantraye F."/>
            <person name="Hennequin C."/>
            <person name="Jauniaux N."/>
            <person name="Joyet P."/>
            <person name="Kachouri R."/>
            <person name="Kerrest A."/>
            <person name="Koszul R."/>
            <person name="Lemaire M."/>
            <person name="Lesur I."/>
            <person name="Ma L."/>
            <person name="Muller H."/>
            <person name="Nicaud J.M."/>
            <person name="Nikolski M."/>
            <person name="Oztas S."/>
            <person name="Ozier-Kalogeropoulos O."/>
            <person name="Pellenz S."/>
            <person name="Potier S."/>
            <person name="Richard G.F."/>
            <person name="Straub M.L."/>
            <person name="Suleau A."/>
            <person name="Swennene D."/>
            <person name="Tekaia F."/>
            <person name="Wesolowski-Louvel M."/>
            <person name="Westhof E."/>
            <person name="Wirth B."/>
            <person name="Zeniou-Meyer M."/>
            <person name="Zivanovic I."/>
            <person name="Bolotin-Fukuhara M."/>
            <person name="Thierry A."/>
            <person name="Bouchier C."/>
            <person name="Caudron B."/>
            <person name="Scarpelli C."/>
            <person name="Gaillardin C."/>
            <person name="Weissenbach J."/>
            <person name="Wincker P."/>
            <person name="Souciet J.L."/>
        </authorList>
    </citation>
    <scope>NUCLEOTIDE SEQUENCE [LARGE SCALE GENOMIC DNA]</scope>
    <source>
        <strain evidence="3">ATCC 8585 / CBS 2359 / DSM 70799 / NBRC 1267 / NRRL Y-1140 / WM37</strain>
    </source>
</reference>
<name>Q6CUM0_KLULA</name>
<dbReference type="Proteomes" id="UP000000598">
    <property type="component" value="Chromosome C"/>
</dbReference>
<organism evidence="2 3">
    <name type="scientific">Kluyveromyces lactis (strain ATCC 8585 / CBS 2359 / DSM 70799 / NBRC 1267 / NRRL Y-1140 / WM37)</name>
    <name type="common">Yeast</name>
    <name type="synonym">Candida sphaerica</name>
    <dbReference type="NCBI Taxonomy" id="284590"/>
    <lineage>
        <taxon>Eukaryota</taxon>
        <taxon>Fungi</taxon>
        <taxon>Dikarya</taxon>
        <taxon>Ascomycota</taxon>
        <taxon>Saccharomycotina</taxon>
        <taxon>Saccharomycetes</taxon>
        <taxon>Saccharomycetales</taxon>
        <taxon>Saccharomycetaceae</taxon>
        <taxon>Kluyveromyces</taxon>
    </lineage>
</organism>
<dbReference type="EMBL" id="CR382123">
    <property type="protein sequence ID" value="CAH01220.1"/>
    <property type="molecule type" value="Genomic_DNA"/>
</dbReference>
<dbReference type="FunCoup" id="Q6CUM0">
    <property type="interactions" value="55"/>
</dbReference>
<gene>
    <name evidence="2" type="ORF">KLLA0_C03872g</name>
</gene>
<keyword evidence="3" id="KW-1185">Reference proteome</keyword>
<dbReference type="eggNOG" id="ENOG502S11T">
    <property type="taxonomic scope" value="Eukaryota"/>
</dbReference>
<evidence type="ECO:0000313" key="2">
    <source>
        <dbReference type="EMBL" id="CAH01220.1"/>
    </source>
</evidence>
<feature type="transmembrane region" description="Helical" evidence="1">
    <location>
        <begin position="131"/>
        <end position="152"/>
    </location>
</feature>
<sequence length="376" mass="42870">MLPLNRFQLCVKSQIGLRPFQSLTKLKAYSPASHGCVKTGQFVNLVPRFPLLAALNPRMNLLHYNQNILVSPVKMALRNFHSTPRNMVLGGRDPFRKSPFNNPRFIFSISPFSFILSTLLFAGFITMIVFVLPFLLALLFPMVIFGIGWYQFKAFRTRKLMQLLDHAFNQTKMKLSSTTRRELIMKQMVPKFKSFTQLKDFSGFPFKLSQAFTDKFQSGEFPNADRFLSFVKSRLDESFYKNEHNIKSIVLGSDTAYVPGHMELVTNSYSFVSSVRNNENIQAFSFMLLNMGSEGVRKPVALVYIVTKANPGDELLMFTGDYIDDSKLSPMVIYVRALSPFSKCCFITDVGETGANAQYSVKRKKDGSKEYTYESD</sequence>
<dbReference type="InParanoid" id="Q6CUM0"/>
<proteinExistence type="predicted"/>
<feature type="transmembrane region" description="Helical" evidence="1">
    <location>
        <begin position="105"/>
        <end position="125"/>
    </location>
</feature>
<keyword evidence="1" id="KW-0472">Membrane</keyword>
<keyword evidence="1" id="KW-1133">Transmembrane helix</keyword>
<keyword evidence="1" id="KW-0812">Transmembrane</keyword>